<organism evidence="2 3">
    <name type="scientific">Stieleria neptunia</name>
    <dbReference type="NCBI Taxonomy" id="2527979"/>
    <lineage>
        <taxon>Bacteria</taxon>
        <taxon>Pseudomonadati</taxon>
        <taxon>Planctomycetota</taxon>
        <taxon>Planctomycetia</taxon>
        <taxon>Pirellulales</taxon>
        <taxon>Pirellulaceae</taxon>
        <taxon>Stieleria</taxon>
    </lineage>
</organism>
<dbReference type="InterPro" id="IPR042095">
    <property type="entry name" value="SUMF_sf"/>
</dbReference>
<proteinExistence type="predicted"/>
<evidence type="ECO:0000259" key="1">
    <source>
        <dbReference type="Pfam" id="PF03781"/>
    </source>
</evidence>
<accession>A0A518I130</accession>
<dbReference type="SUPFAM" id="SSF56436">
    <property type="entry name" value="C-type lectin-like"/>
    <property type="match status" value="1"/>
</dbReference>
<dbReference type="GO" id="GO:0004674">
    <property type="term" value="F:protein serine/threonine kinase activity"/>
    <property type="evidence" value="ECO:0007669"/>
    <property type="project" value="UniProtKB-EC"/>
</dbReference>
<name>A0A518I130_9BACT</name>
<keyword evidence="2" id="KW-0418">Kinase</keyword>
<keyword evidence="3" id="KW-1185">Reference proteome</keyword>
<evidence type="ECO:0000313" key="3">
    <source>
        <dbReference type="Proteomes" id="UP000319004"/>
    </source>
</evidence>
<dbReference type="InterPro" id="IPR016187">
    <property type="entry name" value="CTDL_fold"/>
</dbReference>
<dbReference type="PANTHER" id="PTHR23150:SF19">
    <property type="entry name" value="FORMYLGLYCINE-GENERATING ENZYME"/>
    <property type="match status" value="1"/>
</dbReference>
<dbReference type="InterPro" id="IPR051043">
    <property type="entry name" value="Sulfatase_Mod_Factor_Kinase"/>
</dbReference>
<dbReference type="OrthoDB" id="9812426at2"/>
<dbReference type="KEGG" id="snep:Enr13x_66970"/>
<dbReference type="Gene3D" id="3.90.1580.10">
    <property type="entry name" value="paralog of FGE (formylglycine-generating enzyme)"/>
    <property type="match status" value="1"/>
</dbReference>
<keyword evidence="2" id="KW-0808">Transferase</keyword>
<dbReference type="InterPro" id="IPR005532">
    <property type="entry name" value="SUMF_dom"/>
</dbReference>
<dbReference type="GO" id="GO:0120147">
    <property type="term" value="F:formylglycine-generating oxidase activity"/>
    <property type="evidence" value="ECO:0007669"/>
    <property type="project" value="TreeGrafter"/>
</dbReference>
<dbReference type="AlphaFoldDB" id="A0A518I130"/>
<dbReference type="PANTHER" id="PTHR23150">
    <property type="entry name" value="SULFATASE MODIFYING FACTOR 1, 2"/>
    <property type="match status" value="1"/>
</dbReference>
<gene>
    <name evidence="2" type="primary">pkn1_6</name>
    <name evidence="2" type="ORF">Enr13x_66970</name>
</gene>
<dbReference type="EC" id="2.7.11.1" evidence="2"/>
<protein>
    <submittedName>
        <fullName evidence="2">Serine/threonine-protein kinase pkn1</fullName>
        <ecNumber evidence="2">2.7.11.1</ecNumber>
    </submittedName>
</protein>
<dbReference type="Pfam" id="PF03781">
    <property type="entry name" value="FGE-sulfatase"/>
    <property type="match status" value="1"/>
</dbReference>
<dbReference type="Proteomes" id="UP000319004">
    <property type="component" value="Chromosome"/>
</dbReference>
<dbReference type="EMBL" id="CP037423">
    <property type="protein sequence ID" value="QDV46788.1"/>
    <property type="molecule type" value="Genomic_DNA"/>
</dbReference>
<evidence type="ECO:0000313" key="2">
    <source>
        <dbReference type="EMBL" id="QDV46788.1"/>
    </source>
</evidence>
<feature type="domain" description="Sulfatase-modifying factor enzyme-like" evidence="1">
    <location>
        <begin position="81"/>
        <end position="331"/>
    </location>
</feature>
<sequence>MFVPPTLFHPRDPSTVNMPRALAVIGFSLSTALVSFAFPASADDATPGIAAEKPAEGPSVKVDEGYMVPYTFRVPGTDEEVEMIPVPGGEFMFGSPEDEADRGEDEGPQIKVTVDPMWVAKTEVTWGLYQEFMDLYGIFKEFESSGIRVVNDDNKVDSITAPTELYDPTFTYEYGDDEDQPAVTMTQYSAQQFTKWISLVSGQQFRLPTEAEWEYAARAGTTTAYSWGDSADDIDDYAWYFDNADDGQVAVASKKPNPFGLYDMHGNVGEWTVNQYTEDGYVDFADKQGINATDLVKWPEVPSPCVVRGGTWESDAEDVRSAARMASDDEEWKSEDPNFPRSPWWHTSDPSRGVGFRIFRSYKPLPKATITKFWEAQAEDTVLDVESRMDGGRGGMGVIDKDLPKAIEEIK</sequence>
<reference evidence="2 3" key="1">
    <citation type="submission" date="2019-03" db="EMBL/GenBank/DDBJ databases">
        <title>Deep-cultivation of Planctomycetes and their phenomic and genomic characterization uncovers novel biology.</title>
        <authorList>
            <person name="Wiegand S."/>
            <person name="Jogler M."/>
            <person name="Boedeker C."/>
            <person name="Pinto D."/>
            <person name="Vollmers J."/>
            <person name="Rivas-Marin E."/>
            <person name="Kohn T."/>
            <person name="Peeters S.H."/>
            <person name="Heuer A."/>
            <person name="Rast P."/>
            <person name="Oberbeckmann S."/>
            <person name="Bunk B."/>
            <person name="Jeske O."/>
            <person name="Meyerdierks A."/>
            <person name="Storesund J.E."/>
            <person name="Kallscheuer N."/>
            <person name="Luecker S."/>
            <person name="Lage O.M."/>
            <person name="Pohl T."/>
            <person name="Merkel B.J."/>
            <person name="Hornburger P."/>
            <person name="Mueller R.-W."/>
            <person name="Bruemmer F."/>
            <person name="Labrenz M."/>
            <person name="Spormann A.M."/>
            <person name="Op den Camp H."/>
            <person name="Overmann J."/>
            <person name="Amann R."/>
            <person name="Jetten M.S.M."/>
            <person name="Mascher T."/>
            <person name="Medema M.H."/>
            <person name="Devos D.P."/>
            <person name="Kaster A.-K."/>
            <person name="Ovreas L."/>
            <person name="Rohde M."/>
            <person name="Galperin M.Y."/>
            <person name="Jogler C."/>
        </authorList>
    </citation>
    <scope>NUCLEOTIDE SEQUENCE [LARGE SCALE GENOMIC DNA]</scope>
    <source>
        <strain evidence="2 3">Enr13</strain>
    </source>
</reference>